<proteinExistence type="inferred from homology"/>
<feature type="compositionally biased region" description="Basic and acidic residues" evidence="2">
    <location>
        <begin position="71"/>
        <end position="85"/>
    </location>
</feature>
<name>A0A151AS06_9CLOT</name>
<keyword evidence="3" id="KW-0472">Membrane</keyword>
<dbReference type="InterPro" id="IPR029052">
    <property type="entry name" value="Metallo-depent_PP-like"/>
</dbReference>
<dbReference type="PATRIC" id="fig|1121305.3.peg.341"/>
<organism evidence="5 6">
    <name type="scientific">Clostridium colicanis DSM 13634</name>
    <dbReference type="NCBI Taxonomy" id="1121305"/>
    <lineage>
        <taxon>Bacteria</taxon>
        <taxon>Bacillati</taxon>
        <taxon>Bacillota</taxon>
        <taxon>Clostridia</taxon>
        <taxon>Eubacteriales</taxon>
        <taxon>Clostridiaceae</taxon>
        <taxon>Clostridium</taxon>
    </lineage>
</organism>
<feature type="compositionally biased region" description="Polar residues" evidence="2">
    <location>
        <begin position="58"/>
        <end position="70"/>
    </location>
</feature>
<accession>A0A151AS06</accession>
<evidence type="ECO:0000256" key="3">
    <source>
        <dbReference type="SAM" id="Phobius"/>
    </source>
</evidence>
<keyword evidence="3" id="KW-0812">Transmembrane</keyword>
<dbReference type="Pfam" id="PF09587">
    <property type="entry name" value="PGA_cap"/>
    <property type="match status" value="1"/>
</dbReference>
<dbReference type="PANTHER" id="PTHR33393:SF11">
    <property type="entry name" value="POLYGLUTAMINE SYNTHESIS ACCESSORY PROTEIN RV0574C-RELATED"/>
    <property type="match status" value="1"/>
</dbReference>
<feature type="transmembrane region" description="Helical" evidence="3">
    <location>
        <begin position="20"/>
        <end position="40"/>
    </location>
</feature>
<dbReference type="InterPro" id="IPR019079">
    <property type="entry name" value="Capsule_synth_CapA"/>
</dbReference>
<evidence type="ECO:0000259" key="4">
    <source>
        <dbReference type="SMART" id="SM00854"/>
    </source>
</evidence>
<keyword evidence="3" id="KW-1133">Transmembrane helix</keyword>
<dbReference type="SUPFAM" id="SSF56300">
    <property type="entry name" value="Metallo-dependent phosphatases"/>
    <property type="match status" value="1"/>
</dbReference>
<dbReference type="STRING" id="1121305.CLCOL_03410"/>
<reference evidence="5 6" key="1">
    <citation type="submission" date="2016-02" db="EMBL/GenBank/DDBJ databases">
        <title>Genome sequence of Clostridium colicanis DSM 13634.</title>
        <authorList>
            <person name="Poehlein A."/>
            <person name="Daniel R."/>
        </authorList>
    </citation>
    <scope>NUCLEOTIDE SEQUENCE [LARGE SCALE GENOMIC DNA]</scope>
    <source>
        <strain evidence="5 6">DSM 13634</strain>
    </source>
</reference>
<keyword evidence="6" id="KW-1185">Reference proteome</keyword>
<gene>
    <name evidence="5" type="primary">capA</name>
    <name evidence="5" type="ORF">CLCOL_03410</name>
</gene>
<dbReference type="Gene3D" id="3.60.21.10">
    <property type="match status" value="1"/>
</dbReference>
<evidence type="ECO:0000256" key="1">
    <source>
        <dbReference type="ARBA" id="ARBA00005662"/>
    </source>
</evidence>
<comment type="similarity">
    <text evidence="1">Belongs to the CapA family.</text>
</comment>
<dbReference type="EMBL" id="LTBB01000001">
    <property type="protein sequence ID" value="KYH30395.1"/>
    <property type="molecule type" value="Genomic_DNA"/>
</dbReference>
<feature type="region of interest" description="Disordered" evidence="2">
    <location>
        <begin position="54"/>
        <end position="85"/>
    </location>
</feature>
<feature type="domain" description="Capsule synthesis protein CapA" evidence="4">
    <location>
        <begin position="104"/>
        <end position="332"/>
    </location>
</feature>
<protein>
    <submittedName>
        <fullName evidence="5">Capsule biosynthesis protein CapA</fullName>
    </submittedName>
</protein>
<dbReference type="InterPro" id="IPR052169">
    <property type="entry name" value="CW_Biosynth-Accessory"/>
</dbReference>
<comment type="caution">
    <text evidence="5">The sequence shown here is derived from an EMBL/GenBank/DDBJ whole genome shotgun (WGS) entry which is preliminary data.</text>
</comment>
<evidence type="ECO:0000313" key="6">
    <source>
        <dbReference type="Proteomes" id="UP000075374"/>
    </source>
</evidence>
<evidence type="ECO:0000313" key="5">
    <source>
        <dbReference type="EMBL" id="KYH30395.1"/>
    </source>
</evidence>
<dbReference type="PANTHER" id="PTHR33393">
    <property type="entry name" value="POLYGLUTAMINE SYNTHESIS ACCESSORY PROTEIN RV0574C-RELATED"/>
    <property type="match status" value="1"/>
</dbReference>
<dbReference type="CDD" id="cd07381">
    <property type="entry name" value="MPP_CapA"/>
    <property type="match status" value="1"/>
</dbReference>
<dbReference type="AlphaFoldDB" id="A0A151AS06"/>
<sequence>MKKKYKKSSQEQYRKIPLILYIIALGMLGTVLKLTLFSSADNSNKNTVTKIVSKDTRNNNSSDNIQSKVSNTEDKISNSKEPSQIDHQIDQLGQPHKDDSVEVILTAVGDCTLGRDDKFSFEGSLPYVLKKNNYDYSYIFKNVSHIFKDDDITIANLEGTFTNSNSKAEKQFTFKAPPEYAKILTAGSIEGVNLSNNHIRDYLDEGFKDTIAALESEGINYFGEGNVWIKEIKGIKFGFLGYKGFYDSKELLEKVKNDIKTLKAQNCVVVINFHWGEESHYEHNSVQRRIAHHAIDNGADLIIGHHPHVIQGIEQYKNKLIFYSLGNFAFGGNKNPKDKNTIIPQIKFKFRNNLLESYDLKVIPAKISSVDYINDYCPTPAKGDSKTSILKNLNKLSPNLGFEVSENFHSLNLK</sequence>
<evidence type="ECO:0000256" key="2">
    <source>
        <dbReference type="SAM" id="MobiDB-lite"/>
    </source>
</evidence>
<dbReference type="SMART" id="SM00854">
    <property type="entry name" value="PGA_cap"/>
    <property type="match status" value="1"/>
</dbReference>
<dbReference type="RefSeq" id="WP_061857272.1">
    <property type="nucleotide sequence ID" value="NZ_LTBB01000001.1"/>
</dbReference>
<dbReference type="Proteomes" id="UP000075374">
    <property type="component" value="Unassembled WGS sequence"/>
</dbReference>